<protein>
    <submittedName>
        <fullName evidence="1">Uncharacterized protein</fullName>
    </submittedName>
</protein>
<reference evidence="1 2" key="1">
    <citation type="submission" date="2018-03" db="EMBL/GenBank/DDBJ databases">
        <title>Genomics characterization of novel bacteriophages specific to non-O157 and O157 Shiga toxin-producing Escherichia coli (STEC) in non-fecal composts.</title>
        <authorList>
            <person name="Liao Y.-T."/>
            <person name="Sun X."/>
            <person name="Quintela I.A."/>
            <person name="Bridges D.F."/>
            <person name="Liu F."/>
            <person name="Zhang Y."/>
            <person name="Salvador A."/>
            <person name="Wu V.C.H."/>
        </authorList>
    </citation>
    <scope>NUCLEOTIDE SEQUENCE [LARGE SCALE GENOMIC DNA]</scope>
</reference>
<organism evidence="1 2">
    <name type="scientific">Escherichia phage vB_EcoM-Ro157lw</name>
    <dbReference type="NCBI Taxonomy" id="2144177"/>
    <lineage>
        <taxon>Viruses</taxon>
        <taxon>Duplodnaviria</taxon>
        <taxon>Heunggongvirae</taxon>
        <taxon>Uroviricota</taxon>
        <taxon>Caudoviricetes</taxon>
        <taxon>Lindbergviridae</taxon>
        <taxon>Wifcevirus</taxon>
        <taxon>Wifcevirus Ro157lw</taxon>
    </lineage>
</organism>
<accession>A0A494RD08</accession>
<evidence type="ECO:0000313" key="1">
    <source>
        <dbReference type="EMBL" id="AVZ45647.1"/>
    </source>
</evidence>
<evidence type="ECO:0000313" key="2">
    <source>
        <dbReference type="Proteomes" id="UP000294705"/>
    </source>
</evidence>
<sequence>MGGFWRKSKYSKELHYFLKGEGISICGRYKMDGNSNLQSDKKTHWLLKEECHVCRERLDKKTKMVDYIKELQSRCKSPQEFAIALWDDHPELRKEWLKTDAINSIFKMKYRTTARYKMDSKIIQKVFSYWRDTVDIVKIKKYQKEVLLELERIGYKVTNKMIEGEIKRRADKGFMPKL</sequence>
<keyword evidence="2" id="KW-1185">Reference proteome</keyword>
<dbReference type="EMBL" id="MH051335">
    <property type="protein sequence ID" value="AVZ45647.1"/>
    <property type="molecule type" value="Genomic_DNA"/>
</dbReference>
<proteinExistence type="predicted"/>
<name>A0A494RD08_9CAUD</name>
<dbReference type="Proteomes" id="UP000294705">
    <property type="component" value="Segment"/>
</dbReference>
<gene>
    <name evidence="1" type="ORF">vBEcoMRo157lw_00102</name>
</gene>